<dbReference type="Gene3D" id="1.20.5.3310">
    <property type="match status" value="1"/>
</dbReference>
<dbReference type="PANTHER" id="PTHR42982:SF1">
    <property type="entry name" value="SEC-INDEPENDENT PROTEIN TRANSLOCASE PROTEIN TATA"/>
    <property type="match status" value="1"/>
</dbReference>
<evidence type="ECO:0000256" key="2">
    <source>
        <dbReference type="ARBA" id="ARBA00022448"/>
    </source>
</evidence>
<keyword evidence="4 9" id="KW-0812">Transmembrane</keyword>
<keyword evidence="2 9" id="KW-0813">Transport</keyword>
<evidence type="ECO:0000313" key="11">
    <source>
        <dbReference type="Proteomes" id="UP000275719"/>
    </source>
</evidence>
<keyword evidence="11" id="KW-1185">Reference proteome</keyword>
<comment type="subunit">
    <text evidence="9">Forms a complex with TatC.</text>
</comment>
<dbReference type="EMBL" id="RQVQ01000008">
    <property type="protein sequence ID" value="RRJ91925.1"/>
    <property type="molecule type" value="Genomic_DNA"/>
</dbReference>
<organism evidence="10 11">
    <name type="scientific">Paenimyroides tangerinum</name>
    <dbReference type="NCBI Taxonomy" id="2488728"/>
    <lineage>
        <taxon>Bacteria</taxon>
        <taxon>Pseudomonadati</taxon>
        <taxon>Bacteroidota</taxon>
        <taxon>Flavobacteriia</taxon>
        <taxon>Flavobacteriales</taxon>
        <taxon>Flavobacteriaceae</taxon>
        <taxon>Paenimyroides</taxon>
    </lineage>
</organism>
<dbReference type="Pfam" id="PF02416">
    <property type="entry name" value="TatA_B_E"/>
    <property type="match status" value="1"/>
</dbReference>
<gene>
    <name evidence="9" type="primary">tatA</name>
    <name evidence="10" type="ORF">EG240_05030</name>
</gene>
<comment type="similarity">
    <text evidence="9">Belongs to the TatA/E family.</text>
</comment>
<evidence type="ECO:0000256" key="5">
    <source>
        <dbReference type="ARBA" id="ARBA00022927"/>
    </source>
</evidence>
<evidence type="ECO:0000256" key="6">
    <source>
        <dbReference type="ARBA" id="ARBA00022989"/>
    </source>
</evidence>
<protein>
    <recommendedName>
        <fullName evidence="9">Sec-independent protein translocase protein TatA</fullName>
    </recommendedName>
</protein>
<dbReference type="GO" id="GO:0033281">
    <property type="term" value="C:TAT protein transport complex"/>
    <property type="evidence" value="ECO:0007669"/>
    <property type="project" value="UniProtKB-UniRule"/>
</dbReference>
<accession>A0A3P3W9U7</accession>
<evidence type="ECO:0000256" key="3">
    <source>
        <dbReference type="ARBA" id="ARBA00022475"/>
    </source>
</evidence>
<evidence type="ECO:0000256" key="4">
    <source>
        <dbReference type="ARBA" id="ARBA00022692"/>
    </source>
</evidence>
<reference evidence="10 11" key="1">
    <citation type="submission" date="2018-11" db="EMBL/GenBank/DDBJ databases">
        <title>Flavobacterium sp. nov., YIM 102701-2 draft genome.</title>
        <authorList>
            <person name="Li G."/>
            <person name="Jiang Y."/>
        </authorList>
    </citation>
    <scope>NUCLEOTIDE SEQUENCE [LARGE SCALE GENOMIC DNA]</scope>
    <source>
        <strain evidence="10 11">YIM 102701-2</strain>
    </source>
</reference>
<evidence type="ECO:0000313" key="10">
    <source>
        <dbReference type="EMBL" id="RRJ91925.1"/>
    </source>
</evidence>
<dbReference type="InterPro" id="IPR003369">
    <property type="entry name" value="TatA/B/E"/>
</dbReference>
<comment type="function">
    <text evidence="9">Part of the twin-arginine translocation (Tat) system that transports large folded proteins containing a characteristic twin-arginine motif in their signal peptide across membranes. TatA could form the protein-conducting channel of the Tat system.</text>
</comment>
<keyword evidence="6 9" id="KW-1133">Transmembrane helix</keyword>
<keyword evidence="3 9" id="KW-1003">Cell membrane</keyword>
<keyword evidence="5 9" id="KW-0653">Protein transport</keyword>
<dbReference type="AlphaFoldDB" id="A0A3P3W9U7"/>
<name>A0A3P3W9U7_9FLAO</name>
<dbReference type="RefSeq" id="WP_125018081.1">
    <property type="nucleotide sequence ID" value="NZ_RQVQ01000008.1"/>
</dbReference>
<dbReference type="OrthoDB" id="1525160at2"/>
<feature type="transmembrane region" description="Helical" evidence="9">
    <location>
        <begin position="6"/>
        <end position="22"/>
    </location>
</feature>
<dbReference type="PRINTS" id="PR01506">
    <property type="entry name" value="TATBPROTEIN"/>
</dbReference>
<evidence type="ECO:0000256" key="7">
    <source>
        <dbReference type="ARBA" id="ARBA00023010"/>
    </source>
</evidence>
<dbReference type="HAMAP" id="MF_00236">
    <property type="entry name" value="TatA_E"/>
    <property type="match status" value="1"/>
</dbReference>
<comment type="subcellular location">
    <subcellularLocation>
        <location evidence="1 9">Cell membrane</location>
        <topology evidence="1 9">Single-pass membrane protein</topology>
    </subcellularLocation>
</comment>
<dbReference type="PANTHER" id="PTHR42982">
    <property type="entry name" value="SEC-INDEPENDENT PROTEIN TRANSLOCASE PROTEIN TATA"/>
    <property type="match status" value="1"/>
</dbReference>
<sequence>MFGIGGGELFVIIAVILMLFGSDKIPDIARGLAKGMAQIKNATNDIKHEITKSVEESGVVEDIKESVKIDELKKSVGYDDLKQSMNMDHFNPLSDVQNEIEKTKEDIENMTGPIKRMK</sequence>
<dbReference type="GO" id="GO:0043953">
    <property type="term" value="P:protein transport by the Tat complex"/>
    <property type="evidence" value="ECO:0007669"/>
    <property type="project" value="UniProtKB-UniRule"/>
</dbReference>
<proteinExistence type="inferred from homology"/>
<keyword evidence="8 9" id="KW-0472">Membrane</keyword>
<evidence type="ECO:0000256" key="1">
    <source>
        <dbReference type="ARBA" id="ARBA00004162"/>
    </source>
</evidence>
<dbReference type="GO" id="GO:0008320">
    <property type="term" value="F:protein transmembrane transporter activity"/>
    <property type="evidence" value="ECO:0007669"/>
    <property type="project" value="UniProtKB-UniRule"/>
</dbReference>
<keyword evidence="7 9" id="KW-0811">Translocation</keyword>
<evidence type="ECO:0000256" key="8">
    <source>
        <dbReference type="ARBA" id="ARBA00023136"/>
    </source>
</evidence>
<comment type="caution">
    <text evidence="10">The sequence shown here is derived from an EMBL/GenBank/DDBJ whole genome shotgun (WGS) entry which is preliminary data.</text>
</comment>
<dbReference type="InterPro" id="IPR006312">
    <property type="entry name" value="TatA/E"/>
</dbReference>
<evidence type="ECO:0000256" key="9">
    <source>
        <dbReference type="HAMAP-Rule" id="MF_00236"/>
    </source>
</evidence>
<dbReference type="Proteomes" id="UP000275719">
    <property type="component" value="Unassembled WGS sequence"/>
</dbReference>